<feature type="compositionally biased region" description="Basic and acidic residues" evidence="1">
    <location>
        <begin position="87"/>
        <end position="98"/>
    </location>
</feature>
<evidence type="ECO:0000313" key="3">
    <source>
        <dbReference type="EMBL" id="OAA42705.1"/>
    </source>
</evidence>
<dbReference type="GO" id="GO:0030687">
    <property type="term" value="C:preribosome, large subunit precursor"/>
    <property type="evidence" value="ECO:0007669"/>
    <property type="project" value="TreeGrafter"/>
</dbReference>
<sequence length="344" mass="37912">MTDTGVTVDQLPLHVAIPGAPSLCRLCNVQLRGLQTWRAHVKSDGHVFKLRLKAAEPGIVFSPPSSPLPSSNANEKRRAATSHAALRRADTGTTRDLKVGNGSEDEPSVPDFSPGQCLFCARNLGTLYDSVTHMAATHGFNVPFLDSLAVDLETVVWYFHSVIYGYRECIYCGMRRNTVEGVQHHMVAKGHCRFDVSPETEEFYELSQYQSVVAELAERAPSVPVRLPSGKLISPRKSLDTPELRAARRAPPDRELDPVTSRVKPSSNTSLTVARTRGSNGSGEVVCSSEALLAAQLSKLRIASDRVQHKEEARKRGRLERANNSILFKHYRLDSGDGRIGRQF</sequence>
<feature type="region of interest" description="Disordered" evidence="1">
    <location>
        <begin position="61"/>
        <end position="110"/>
    </location>
</feature>
<feature type="domain" description="ZN622/Rei1/Reh1 zinc finger C2H2-type" evidence="2">
    <location>
        <begin position="116"/>
        <end position="208"/>
    </location>
</feature>
<dbReference type="OrthoDB" id="19329at2759"/>
<reference evidence="3 4" key="1">
    <citation type="journal article" date="2016" name="Genome Biol. Evol.">
        <title>Divergent and convergent evolution of fungal pathogenicity.</title>
        <authorList>
            <person name="Shang Y."/>
            <person name="Xiao G."/>
            <person name="Zheng P."/>
            <person name="Cen K."/>
            <person name="Zhan S."/>
            <person name="Wang C."/>
        </authorList>
    </citation>
    <scope>NUCLEOTIDE SEQUENCE [LARGE SCALE GENOMIC DNA]</scope>
    <source>
        <strain evidence="3 4">RCEF 4871</strain>
    </source>
</reference>
<dbReference type="InterPro" id="IPR041661">
    <property type="entry name" value="ZN622/Rei1/Reh1_Znf-C2H2"/>
</dbReference>
<feature type="compositionally biased region" description="Polar residues" evidence="1">
    <location>
        <begin position="263"/>
        <end position="279"/>
    </location>
</feature>
<dbReference type="AlphaFoldDB" id="A0A162HSM5"/>
<accession>A0A162HSM5</accession>
<dbReference type="InterPro" id="IPR036236">
    <property type="entry name" value="Znf_C2H2_sf"/>
</dbReference>
<dbReference type="OMA" id="TYRECIC"/>
<evidence type="ECO:0000256" key="1">
    <source>
        <dbReference type="SAM" id="MobiDB-lite"/>
    </source>
</evidence>
<name>A0A162HSM5_METRR</name>
<dbReference type="PANTHER" id="PTHR13182:SF8">
    <property type="entry name" value="CYTOPLASMIC 60S SUBUNIT BIOGENESIS FACTOR ZNF622"/>
    <property type="match status" value="1"/>
</dbReference>
<dbReference type="STRING" id="1081105.A0A162HSM5"/>
<gene>
    <name evidence="3" type="ORF">NOR_04836</name>
</gene>
<protein>
    <recommendedName>
        <fullName evidence="2">ZN622/Rei1/Reh1 zinc finger C2H2-type domain-containing protein</fullName>
    </recommendedName>
</protein>
<dbReference type="Pfam" id="PF12756">
    <property type="entry name" value="zf-C2H2_2"/>
    <property type="match status" value="1"/>
</dbReference>
<dbReference type="GO" id="GO:0042273">
    <property type="term" value="P:ribosomal large subunit biogenesis"/>
    <property type="evidence" value="ECO:0007669"/>
    <property type="project" value="TreeGrafter"/>
</dbReference>
<dbReference type="InterPro" id="IPR040025">
    <property type="entry name" value="Znf622/Rei1/Reh1"/>
</dbReference>
<feature type="compositionally biased region" description="Basic and acidic residues" evidence="1">
    <location>
        <begin position="237"/>
        <end position="257"/>
    </location>
</feature>
<dbReference type="SUPFAM" id="SSF57667">
    <property type="entry name" value="beta-beta-alpha zinc fingers"/>
    <property type="match status" value="1"/>
</dbReference>
<keyword evidence="4" id="KW-1185">Reference proteome</keyword>
<proteinExistence type="predicted"/>
<comment type="caution">
    <text evidence="3">The sequence shown here is derived from an EMBL/GenBank/DDBJ whole genome shotgun (WGS) entry which is preliminary data.</text>
</comment>
<dbReference type="Proteomes" id="UP000243498">
    <property type="component" value="Unassembled WGS sequence"/>
</dbReference>
<feature type="region of interest" description="Disordered" evidence="1">
    <location>
        <begin position="234"/>
        <end position="280"/>
    </location>
</feature>
<dbReference type="PANTHER" id="PTHR13182">
    <property type="entry name" value="ZINC FINGER PROTEIN 622"/>
    <property type="match status" value="1"/>
</dbReference>
<evidence type="ECO:0000259" key="2">
    <source>
        <dbReference type="Pfam" id="PF12756"/>
    </source>
</evidence>
<evidence type="ECO:0000313" key="4">
    <source>
        <dbReference type="Proteomes" id="UP000243498"/>
    </source>
</evidence>
<organism evidence="3 4">
    <name type="scientific">Metarhizium rileyi (strain RCEF 4871)</name>
    <name type="common">Nomuraea rileyi</name>
    <dbReference type="NCBI Taxonomy" id="1649241"/>
    <lineage>
        <taxon>Eukaryota</taxon>
        <taxon>Fungi</taxon>
        <taxon>Dikarya</taxon>
        <taxon>Ascomycota</taxon>
        <taxon>Pezizomycotina</taxon>
        <taxon>Sordariomycetes</taxon>
        <taxon>Hypocreomycetidae</taxon>
        <taxon>Hypocreales</taxon>
        <taxon>Clavicipitaceae</taxon>
        <taxon>Metarhizium</taxon>
    </lineage>
</organism>
<dbReference type="EMBL" id="AZHC01000013">
    <property type="protein sequence ID" value="OAA42705.1"/>
    <property type="molecule type" value="Genomic_DNA"/>
</dbReference>